<organism evidence="1 2">
    <name type="scientific">Colletotrichum kahawae</name>
    <name type="common">Coffee berry disease fungus</name>
    <dbReference type="NCBI Taxonomy" id="34407"/>
    <lineage>
        <taxon>Eukaryota</taxon>
        <taxon>Fungi</taxon>
        <taxon>Dikarya</taxon>
        <taxon>Ascomycota</taxon>
        <taxon>Pezizomycotina</taxon>
        <taxon>Sordariomycetes</taxon>
        <taxon>Hypocreomycetidae</taxon>
        <taxon>Glomerellales</taxon>
        <taxon>Glomerellaceae</taxon>
        <taxon>Colletotrichum</taxon>
        <taxon>Colletotrichum gloeosporioides species complex</taxon>
    </lineage>
</organism>
<reference evidence="1" key="1">
    <citation type="submission" date="2023-02" db="EMBL/GenBank/DDBJ databases">
        <title>Colletotrichum kahawae CIFC_Que2 genome sequencing and assembly.</title>
        <authorList>
            <person name="Baroncelli R."/>
        </authorList>
    </citation>
    <scope>NUCLEOTIDE SEQUENCE</scope>
    <source>
        <strain evidence="1">CIFC_Que2</strain>
    </source>
</reference>
<comment type="caution">
    <text evidence="1">The sequence shown here is derived from an EMBL/GenBank/DDBJ whole genome shotgun (WGS) entry which is preliminary data.</text>
</comment>
<dbReference type="EMBL" id="VYYT01000422">
    <property type="protein sequence ID" value="KAK2736497.1"/>
    <property type="molecule type" value="Genomic_DNA"/>
</dbReference>
<evidence type="ECO:0000313" key="1">
    <source>
        <dbReference type="EMBL" id="KAK2736497.1"/>
    </source>
</evidence>
<protein>
    <submittedName>
        <fullName evidence="1">Vegetative incompatibility protein het-e-1</fullName>
    </submittedName>
</protein>
<dbReference type="Proteomes" id="UP001281614">
    <property type="component" value="Unassembled WGS sequence"/>
</dbReference>
<keyword evidence="2" id="KW-1185">Reference proteome</keyword>
<proteinExistence type="predicted"/>
<sequence>MNLNNTSSGKQYNNVGIGSQYNAENITIQHAANDPGDKDRQFLVDLKLRKTRLDKKRIERTKGGLLKDSYLWILHNEDFQQW</sequence>
<gene>
    <name evidence="1" type="ORF">CKAH01_07697</name>
</gene>
<evidence type="ECO:0000313" key="2">
    <source>
        <dbReference type="Proteomes" id="UP001281614"/>
    </source>
</evidence>
<accession>A0AAE0D2S4</accession>
<name>A0AAE0D2S4_COLKA</name>
<dbReference type="AlphaFoldDB" id="A0AAE0D2S4"/>